<dbReference type="InterPro" id="IPR018289">
    <property type="entry name" value="MULE_transposase_dom"/>
</dbReference>
<accession>Q2R788</accession>
<keyword evidence="2" id="KW-0479">Metal-binding</keyword>
<feature type="region of interest" description="Disordered" evidence="6">
    <location>
        <begin position="963"/>
        <end position="1078"/>
    </location>
</feature>
<dbReference type="GO" id="GO:0006355">
    <property type="term" value="P:regulation of DNA-templated transcription"/>
    <property type="evidence" value="ECO:0007669"/>
    <property type="project" value="InterPro"/>
</dbReference>
<comment type="similarity">
    <text evidence="1">Belongs to the FHY3/FAR1 family.</text>
</comment>
<evidence type="ECO:0000256" key="2">
    <source>
        <dbReference type="ARBA" id="ARBA00022723"/>
    </source>
</evidence>
<dbReference type="InterPro" id="IPR031052">
    <property type="entry name" value="FHY3/FAR1"/>
</dbReference>
<feature type="domain" description="SWIM-type" evidence="7">
    <location>
        <begin position="874"/>
        <end position="910"/>
    </location>
</feature>
<dbReference type="Pfam" id="PF03101">
    <property type="entry name" value="FAR1"/>
    <property type="match status" value="1"/>
</dbReference>
<dbReference type="InterPro" id="IPR007527">
    <property type="entry name" value="Znf_SWIM"/>
</dbReference>
<dbReference type="Pfam" id="PF10551">
    <property type="entry name" value="MULE"/>
    <property type="match status" value="1"/>
</dbReference>
<organism evidence="8 9">
    <name type="scientific">Oryza sativa subsp. japonica</name>
    <name type="common">Rice</name>
    <dbReference type="NCBI Taxonomy" id="39947"/>
    <lineage>
        <taxon>Eukaryota</taxon>
        <taxon>Viridiplantae</taxon>
        <taxon>Streptophyta</taxon>
        <taxon>Embryophyta</taxon>
        <taxon>Tracheophyta</taxon>
        <taxon>Spermatophyta</taxon>
        <taxon>Magnoliopsida</taxon>
        <taxon>Liliopsida</taxon>
        <taxon>Poales</taxon>
        <taxon>Poaceae</taxon>
        <taxon>BOP clade</taxon>
        <taxon>Oryzoideae</taxon>
        <taxon>Oryzeae</taxon>
        <taxon>Oryzinae</taxon>
        <taxon>Oryza</taxon>
        <taxon>Oryza sativa</taxon>
    </lineage>
</organism>
<name>Q2R788_ORYSJ</name>
<evidence type="ECO:0000256" key="1">
    <source>
        <dbReference type="ARBA" id="ARBA00005889"/>
    </source>
</evidence>
<dbReference type="PANTHER" id="PTHR31669">
    <property type="entry name" value="PROTEIN FAR1-RELATED SEQUENCE 10-RELATED"/>
    <property type="match status" value="1"/>
</dbReference>
<dbReference type="GO" id="GO:0008270">
    <property type="term" value="F:zinc ion binding"/>
    <property type="evidence" value="ECO:0007669"/>
    <property type="project" value="UniProtKB-KW"/>
</dbReference>
<reference evidence="9" key="1">
    <citation type="journal article" date="2005" name="Nature">
        <title>The map-based sequence of the rice genome.</title>
        <authorList>
            <consortium name="International rice genome sequencing project (IRGSP)"/>
            <person name="Matsumoto T."/>
            <person name="Wu J."/>
            <person name="Kanamori H."/>
            <person name="Katayose Y."/>
            <person name="Fujisawa M."/>
            <person name="Namiki N."/>
            <person name="Mizuno H."/>
            <person name="Yamamoto K."/>
            <person name="Antonio B.A."/>
            <person name="Baba T."/>
            <person name="Sakata K."/>
            <person name="Nagamura Y."/>
            <person name="Aoki H."/>
            <person name="Arikawa K."/>
            <person name="Arita K."/>
            <person name="Bito T."/>
            <person name="Chiden Y."/>
            <person name="Fujitsuka N."/>
            <person name="Fukunaka R."/>
            <person name="Hamada M."/>
            <person name="Harada C."/>
            <person name="Hayashi A."/>
            <person name="Hijishita S."/>
            <person name="Honda M."/>
            <person name="Hosokawa S."/>
            <person name="Ichikawa Y."/>
            <person name="Idonuma A."/>
            <person name="Iijima M."/>
            <person name="Ikeda M."/>
            <person name="Ikeno M."/>
            <person name="Ito K."/>
            <person name="Ito S."/>
            <person name="Ito T."/>
            <person name="Ito Y."/>
            <person name="Ito Y."/>
            <person name="Iwabuchi A."/>
            <person name="Kamiya K."/>
            <person name="Karasawa W."/>
            <person name="Kurita K."/>
            <person name="Katagiri S."/>
            <person name="Kikuta A."/>
            <person name="Kobayashi H."/>
            <person name="Kobayashi N."/>
            <person name="Machita K."/>
            <person name="Maehara T."/>
            <person name="Masukawa M."/>
            <person name="Mizubayashi T."/>
            <person name="Mukai Y."/>
            <person name="Nagasaki H."/>
            <person name="Nagata Y."/>
            <person name="Naito S."/>
            <person name="Nakashima M."/>
            <person name="Nakama Y."/>
            <person name="Nakamichi Y."/>
            <person name="Nakamura M."/>
            <person name="Meguro A."/>
            <person name="Negishi M."/>
            <person name="Ohta I."/>
            <person name="Ohta T."/>
            <person name="Okamoto M."/>
            <person name="Ono N."/>
            <person name="Saji S."/>
            <person name="Sakaguchi M."/>
            <person name="Sakai K."/>
            <person name="Shibata M."/>
            <person name="Shimokawa T."/>
            <person name="Song J."/>
            <person name="Takazaki Y."/>
            <person name="Terasawa K."/>
            <person name="Tsugane M."/>
            <person name="Tsuji K."/>
            <person name="Ueda S."/>
            <person name="Waki K."/>
            <person name="Yamagata H."/>
            <person name="Yamamoto M."/>
            <person name="Yamamoto S."/>
            <person name="Yamane H."/>
            <person name="Yoshiki S."/>
            <person name="Yoshihara R."/>
            <person name="Yukawa K."/>
            <person name="Zhong H."/>
            <person name="Yano M."/>
            <person name="Yuan Q."/>
            <person name="Ouyang S."/>
            <person name="Liu J."/>
            <person name="Jones K.M."/>
            <person name="Gansberger K."/>
            <person name="Moffat K."/>
            <person name="Hill J."/>
            <person name="Bera J."/>
            <person name="Fadrosh D."/>
            <person name="Jin S."/>
            <person name="Johri S."/>
            <person name="Kim M."/>
            <person name="Overton L."/>
            <person name="Reardon M."/>
            <person name="Tsitrin T."/>
            <person name="Vuong H."/>
            <person name="Weaver B."/>
            <person name="Ciecko A."/>
            <person name="Tallon L."/>
            <person name="Jackson J."/>
            <person name="Pai G."/>
            <person name="Aken S.V."/>
            <person name="Utterback T."/>
            <person name="Reidmuller S."/>
            <person name="Feldblyum T."/>
            <person name="Hsiao J."/>
            <person name="Zismann V."/>
            <person name="Iobst S."/>
            <person name="de Vazeille A.R."/>
            <person name="Buell C.R."/>
            <person name="Ying K."/>
            <person name="Li Y."/>
            <person name="Lu T."/>
            <person name="Huang Y."/>
            <person name="Zhao Q."/>
            <person name="Feng Q."/>
            <person name="Zhang L."/>
            <person name="Zhu J."/>
            <person name="Weng Q."/>
            <person name="Mu J."/>
            <person name="Lu Y."/>
            <person name="Fan D."/>
            <person name="Liu Y."/>
            <person name="Guan J."/>
            <person name="Zhang Y."/>
            <person name="Yu S."/>
            <person name="Liu X."/>
            <person name="Zhang Y."/>
            <person name="Hong G."/>
            <person name="Han B."/>
            <person name="Choisne N."/>
            <person name="Demange N."/>
            <person name="Orjeda G."/>
            <person name="Samain S."/>
            <person name="Cattolico L."/>
            <person name="Pelletier E."/>
            <person name="Couloux A."/>
            <person name="Segurens B."/>
            <person name="Wincker P."/>
            <person name="D'Hont A."/>
            <person name="Scarpelli C."/>
            <person name="Weissenbach J."/>
            <person name="Salanoubat M."/>
            <person name="Quetier F."/>
            <person name="Yu Y."/>
            <person name="Kim H.R."/>
            <person name="Rambo T."/>
            <person name="Currie J."/>
            <person name="Collura K."/>
            <person name="Luo M."/>
            <person name="Yang T."/>
            <person name="Ammiraju J.S.S."/>
            <person name="Engler F."/>
            <person name="Soderlund C."/>
            <person name="Wing R.A."/>
            <person name="Palmer L.E."/>
            <person name="de la Bastide M."/>
            <person name="Spiegel L."/>
            <person name="Nascimento L."/>
            <person name="Zutavern T."/>
            <person name="O'Shaughnessy A."/>
            <person name="Dike S."/>
            <person name="Dedhia N."/>
            <person name="Preston R."/>
            <person name="Balija V."/>
            <person name="McCombie W.R."/>
            <person name="Chow T."/>
            <person name="Chen H."/>
            <person name="Chung M."/>
            <person name="Chen C."/>
            <person name="Shaw J."/>
            <person name="Wu H."/>
            <person name="Hsiao K."/>
            <person name="Chao Y."/>
            <person name="Chu M."/>
            <person name="Cheng C."/>
            <person name="Hour A."/>
            <person name="Lee P."/>
            <person name="Lin S."/>
            <person name="Lin Y."/>
            <person name="Liou J."/>
            <person name="Liu S."/>
            <person name="Hsing Y."/>
            <person name="Raghuvanshi S."/>
            <person name="Mohanty A."/>
            <person name="Bharti A.K."/>
            <person name="Gaur A."/>
            <person name="Gupta V."/>
            <person name="Kumar D."/>
            <person name="Ravi V."/>
            <person name="Vij S."/>
            <person name="Kapur A."/>
            <person name="Khurana P."/>
            <person name="Khurana P."/>
            <person name="Khurana J.P."/>
            <person name="Tyagi A.K."/>
            <person name="Gaikwad K."/>
            <person name="Singh A."/>
            <person name="Dalal V."/>
            <person name="Srivastava S."/>
            <person name="Dixit A."/>
            <person name="Pal A.K."/>
            <person name="Ghazi I.A."/>
            <person name="Yadav M."/>
            <person name="Pandit A."/>
            <person name="Bhargava A."/>
            <person name="Sureshbabu K."/>
            <person name="Batra K."/>
            <person name="Sharma T.R."/>
            <person name="Mohapatra T."/>
            <person name="Singh N.K."/>
            <person name="Messing J."/>
            <person name="Nelson A.B."/>
            <person name="Fuks G."/>
            <person name="Kavchok S."/>
            <person name="Keizer G."/>
            <person name="Linton E."/>
            <person name="Llaca V."/>
            <person name="Song R."/>
            <person name="Tanyolac B."/>
            <person name="Young S."/>
            <person name="Ho-Il K."/>
            <person name="Hahn J.H."/>
            <person name="Sangsakoo G."/>
            <person name="Vanavichit A."/>
            <person name="de Mattos Luiz.A.T."/>
            <person name="Zimmer P.D."/>
            <person name="Malone G."/>
            <person name="Dellagostin O."/>
            <person name="de Oliveira A.C."/>
            <person name="Bevan M."/>
            <person name="Bancroft I."/>
            <person name="Minx P."/>
            <person name="Cordum H."/>
            <person name="Wilson R."/>
            <person name="Cheng Z."/>
            <person name="Jin W."/>
            <person name="Jiang J."/>
            <person name="Leong S.A."/>
            <person name="Iwama H."/>
            <person name="Gojobori T."/>
            <person name="Itoh T."/>
            <person name="Niimura Y."/>
            <person name="Fujii Y."/>
            <person name="Habara T."/>
            <person name="Sakai H."/>
            <person name="Sato Y."/>
            <person name="Wilson G."/>
            <person name="Kumar K."/>
            <person name="McCouch S."/>
            <person name="Juretic N."/>
            <person name="Hoen D."/>
            <person name="Wright S."/>
            <person name="Bruskiewich R."/>
            <person name="Bureau T."/>
            <person name="Miyao A."/>
            <person name="Hirochika H."/>
            <person name="Nishikawa T."/>
            <person name="Kadowaki K."/>
            <person name="Sugiura M."/>
            <person name="Burr B."/>
            <person name="Sasaki T."/>
        </authorList>
    </citation>
    <scope>NUCLEOTIDE SEQUENCE [LARGE SCALE GENOMIC DNA]</scope>
    <source>
        <strain evidence="9">cv. Nipponbare</strain>
    </source>
</reference>
<evidence type="ECO:0000256" key="6">
    <source>
        <dbReference type="SAM" id="MobiDB-lite"/>
    </source>
</evidence>
<proteinExistence type="inferred from homology"/>
<evidence type="ECO:0000259" key="7">
    <source>
        <dbReference type="PROSITE" id="PS50966"/>
    </source>
</evidence>
<dbReference type="InterPro" id="IPR006564">
    <property type="entry name" value="Znf_PMZ"/>
</dbReference>
<evidence type="ECO:0000313" key="9">
    <source>
        <dbReference type="Proteomes" id="UP000000763"/>
    </source>
</evidence>
<evidence type="ECO:0000256" key="4">
    <source>
        <dbReference type="ARBA" id="ARBA00022833"/>
    </source>
</evidence>
<protein>
    <submittedName>
        <fullName evidence="8">Transposon protein, putative, unclassified</fullName>
    </submittedName>
</protein>
<gene>
    <name evidence="8" type="ordered locus">LOC_Os11g17430</name>
</gene>
<dbReference type="EMBL" id="AC116368">
    <property type="protein sequence ID" value="AAX92857.1"/>
    <property type="molecule type" value="Genomic_DNA"/>
</dbReference>
<dbReference type="SMART" id="SM00575">
    <property type="entry name" value="ZnF_PMZ"/>
    <property type="match status" value="1"/>
</dbReference>
<feature type="compositionally biased region" description="Basic residues" evidence="6">
    <location>
        <begin position="1021"/>
        <end position="1033"/>
    </location>
</feature>
<dbReference type="PANTHER" id="PTHR31669:SF276">
    <property type="entry name" value="PROTEIN FAR1-RELATED SEQUENCE"/>
    <property type="match status" value="1"/>
</dbReference>
<evidence type="ECO:0000256" key="3">
    <source>
        <dbReference type="ARBA" id="ARBA00022771"/>
    </source>
</evidence>
<keyword evidence="3 5" id="KW-0863">Zinc-finger</keyword>
<reference evidence="9" key="2">
    <citation type="journal article" date="2008" name="Nucleic Acids Res.">
        <title>The rice annotation project database (RAP-DB): 2008 update.</title>
        <authorList>
            <consortium name="The rice annotation project (RAP)"/>
        </authorList>
    </citation>
    <scope>GENOME REANNOTATION</scope>
    <source>
        <strain evidence="9">cv. Nipponbare</strain>
    </source>
</reference>
<keyword evidence="4" id="KW-0862">Zinc</keyword>
<dbReference type="Pfam" id="PF04434">
    <property type="entry name" value="SWIM"/>
    <property type="match status" value="1"/>
</dbReference>
<dbReference type="InterPro" id="IPR004330">
    <property type="entry name" value="FAR1_DNA_bnd_dom"/>
</dbReference>
<dbReference type="SMR" id="Q2R788"/>
<feature type="compositionally biased region" description="Basic and acidic residues" evidence="6">
    <location>
        <begin position="1049"/>
        <end position="1058"/>
    </location>
</feature>
<feature type="region of interest" description="Disordered" evidence="6">
    <location>
        <begin position="344"/>
        <end position="363"/>
    </location>
</feature>
<dbReference type="Proteomes" id="UP000000763">
    <property type="component" value="Chromosome 11"/>
</dbReference>
<dbReference type="AlphaFoldDB" id="Q2R788"/>
<evidence type="ECO:0000256" key="5">
    <source>
        <dbReference type="PROSITE-ProRule" id="PRU00325"/>
    </source>
</evidence>
<dbReference type="PROSITE" id="PS50966">
    <property type="entry name" value="ZF_SWIM"/>
    <property type="match status" value="1"/>
</dbReference>
<evidence type="ECO:0000313" key="8">
    <source>
        <dbReference type="EMBL" id="AAX92857.1"/>
    </source>
</evidence>
<feature type="compositionally biased region" description="Basic and acidic residues" evidence="6">
    <location>
        <begin position="1069"/>
        <end position="1078"/>
    </location>
</feature>
<sequence length="1106" mass="126072">MKMKKFYQKALDEAFAAVQESSDADFKSDEDDDKGKNVVGVCFMARSVEEYSDDDNEVIPTPSVEYLQEVIARLGYKISKFEKKISQHEVTIESLNAENSRIRSLISDDDECKSCEVLFAEIKSIRDVYSKKLDVESKKTRKFESCLALSFAMNTRLVDELFLTKRALNKCQVALFASSMFNLISSKRIKQYSTKPCLTCVANEMKLKDALGRVKKQKGLLDACKNCATLTQEVSYLKSSLQRFSDGKKNLNMILDQSKVIRMRDNSYTRNLSRRFKNNSWDSSTNKSLILSQIIMDECNPSFGIPDGDSIPHGVQTSPVAMEEDMSLTVGSHDSGHGTPVTRSVLPSLDWTEGNPAEKDGAGIPMERLNEYNLFRMVVDNVDSSAAIPLEYADANILAPALGQRFKTERDAFNFYNVYAVSKGFGIRLNKERLNVNKQRTMRQICCSHQGKNTNTKEPSVRIGCPAMIKINRLKGAGSWTVTKVVAAHNHPMKKSIGVTKNYHSHNRIDEGTRGIIEEMVDNSMSLTNMYGLLSSMHGGASMVPFMRKAMDRLAYAIRRDECSDDMQKNTKCPEGFAKKELNYEHFGDVITFDTTYKTNRYNMPFAPFVGVNNHFQSTFFGCALLREETKESFAWLFETFKDCMNGKEPIGILTDNCPSMAAAIRKVFPNTIHRVCKWHVLKKAKEFMGNIYSKRRSFKKAFHKVLTQTLTEDEFEAAWHKLISDYQLENNVYLRHIWDIRRKWAFVYFAHRFFAGMTTTQRSESANHVFKMFVKPSSSMNGFVKRYDRFFNEKLQKDDSEEFQTSNDKVEIKTSSPIEIHASQVYTRAVFQLFSEELTDSLSYMVKPGEDESTVQVVRMCTEESSSFLRKEYQVYYDVEREEFSCVCKMFEHKGILCSHVLRVLVQYGLSKIPDRSYRHVMLNKKSVEVASVANKDVQTFKMAMTVINQLLEDMKSRLSLDDDDNSGAAPKRATIQISRPTVLSEDGNEDVGAADVDSAYDMSSEEESGDNTGDVLPPVRKRSRGRPKVNRYKSSGEAASMKRRKEVRSEKSKAANEGDSVEEENQDNDHADEMPFPRRFCHTCHQAGHNSRTCGRTSTYKRKF</sequence>